<dbReference type="EMBL" id="JH668692">
    <property type="protein sequence ID" value="KAG6460721.1"/>
    <property type="molecule type" value="Genomic_DNA"/>
</dbReference>
<evidence type="ECO:0000313" key="1">
    <source>
        <dbReference type="EMBL" id="KAG6460721.1"/>
    </source>
</evidence>
<comment type="caution">
    <text evidence="1">The sequence shown here is derived from an EMBL/GenBank/DDBJ whole genome shotgun (WGS) entry which is preliminary data.</text>
</comment>
<name>A0A921ZP09_MANSE</name>
<gene>
    <name evidence="1" type="ORF">O3G_MSEX012175</name>
</gene>
<sequence>MVSGRRENFPISDVQKMSYLRVPDASPSRTVPTSLVTALCENKKIKAHVAAVPSTFAPHRKSHN</sequence>
<keyword evidence="2" id="KW-1185">Reference proteome</keyword>
<reference evidence="1" key="2">
    <citation type="submission" date="2020-12" db="EMBL/GenBank/DDBJ databases">
        <authorList>
            <person name="Kanost M."/>
        </authorList>
    </citation>
    <scope>NUCLEOTIDE SEQUENCE</scope>
</reference>
<proteinExistence type="predicted"/>
<evidence type="ECO:0000313" key="2">
    <source>
        <dbReference type="Proteomes" id="UP000791440"/>
    </source>
</evidence>
<reference evidence="1" key="1">
    <citation type="journal article" date="2016" name="Insect Biochem. Mol. Biol.">
        <title>Multifaceted biological insights from a draft genome sequence of the tobacco hornworm moth, Manduca sexta.</title>
        <authorList>
            <person name="Kanost M.R."/>
            <person name="Arrese E.L."/>
            <person name="Cao X."/>
            <person name="Chen Y.R."/>
            <person name="Chellapilla S."/>
            <person name="Goldsmith M.R."/>
            <person name="Grosse-Wilde E."/>
            <person name="Heckel D.G."/>
            <person name="Herndon N."/>
            <person name="Jiang H."/>
            <person name="Papanicolaou A."/>
            <person name="Qu J."/>
            <person name="Soulages J.L."/>
            <person name="Vogel H."/>
            <person name="Walters J."/>
            <person name="Waterhouse R.M."/>
            <person name="Ahn S.J."/>
            <person name="Almeida F.C."/>
            <person name="An C."/>
            <person name="Aqrawi P."/>
            <person name="Bretschneider A."/>
            <person name="Bryant W.B."/>
            <person name="Bucks S."/>
            <person name="Chao H."/>
            <person name="Chevignon G."/>
            <person name="Christen J.M."/>
            <person name="Clarke D.F."/>
            <person name="Dittmer N.T."/>
            <person name="Ferguson L.C.F."/>
            <person name="Garavelou S."/>
            <person name="Gordon K.H.J."/>
            <person name="Gunaratna R.T."/>
            <person name="Han Y."/>
            <person name="Hauser F."/>
            <person name="He Y."/>
            <person name="Heidel-Fischer H."/>
            <person name="Hirsh A."/>
            <person name="Hu Y."/>
            <person name="Jiang H."/>
            <person name="Kalra D."/>
            <person name="Klinner C."/>
            <person name="Konig C."/>
            <person name="Kovar C."/>
            <person name="Kroll A.R."/>
            <person name="Kuwar S.S."/>
            <person name="Lee S.L."/>
            <person name="Lehman R."/>
            <person name="Li K."/>
            <person name="Li Z."/>
            <person name="Liang H."/>
            <person name="Lovelace S."/>
            <person name="Lu Z."/>
            <person name="Mansfield J.H."/>
            <person name="McCulloch K.J."/>
            <person name="Mathew T."/>
            <person name="Morton B."/>
            <person name="Muzny D.M."/>
            <person name="Neunemann D."/>
            <person name="Ongeri F."/>
            <person name="Pauchet Y."/>
            <person name="Pu L.L."/>
            <person name="Pyrousis I."/>
            <person name="Rao X.J."/>
            <person name="Redding A."/>
            <person name="Roesel C."/>
            <person name="Sanchez-Gracia A."/>
            <person name="Schaack S."/>
            <person name="Shukla A."/>
            <person name="Tetreau G."/>
            <person name="Wang Y."/>
            <person name="Xiong G.H."/>
            <person name="Traut W."/>
            <person name="Walsh T.K."/>
            <person name="Worley K.C."/>
            <person name="Wu D."/>
            <person name="Wu W."/>
            <person name="Wu Y.Q."/>
            <person name="Zhang X."/>
            <person name="Zou Z."/>
            <person name="Zucker H."/>
            <person name="Briscoe A.D."/>
            <person name="Burmester T."/>
            <person name="Clem R.J."/>
            <person name="Feyereisen R."/>
            <person name="Grimmelikhuijzen C.J.P."/>
            <person name="Hamodrakas S.J."/>
            <person name="Hansson B.S."/>
            <person name="Huguet E."/>
            <person name="Jermiin L.S."/>
            <person name="Lan Q."/>
            <person name="Lehman H.K."/>
            <person name="Lorenzen M."/>
            <person name="Merzendorfer H."/>
            <person name="Michalopoulos I."/>
            <person name="Morton D.B."/>
            <person name="Muthukrishnan S."/>
            <person name="Oakeshott J.G."/>
            <person name="Palmer W."/>
            <person name="Park Y."/>
            <person name="Passarelli A.L."/>
            <person name="Rozas J."/>
            <person name="Schwartz L.M."/>
            <person name="Smith W."/>
            <person name="Southgate A."/>
            <person name="Vilcinskas A."/>
            <person name="Vogt R."/>
            <person name="Wang P."/>
            <person name="Werren J."/>
            <person name="Yu X.Q."/>
            <person name="Zhou J.J."/>
            <person name="Brown S.J."/>
            <person name="Scherer S.E."/>
            <person name="Richards S."/>
            <person name="Blissard G.W."/>
        </authorList>
    </citation>
    <scope>NUCLEOTIDE SEQUENCE</scope>
</reference>
<organism evidence="1 2">
    <name type="scientific">Manduca sexta</name>
    <name type="common">Tobacco hawkmoth</name>
    <name type="synonym">Tobacco hornworm</name>
    <dbReference type="NCBI Taxonomy" id="7130"/>
    <lineage>
        <taxon>Eukaryota</taxon>
        <taxon>Metazoa</taxon>
        <taxon>Ecdysozoa</taxon>
        <taxon>Arthropoda</taxon>
        <taxon>Hexapoda</taxon>
        <taxon>Insecta</taxon>
        <taxon>Pterygota</taxon>
        <taxon>Neoptera</taxon>
        <taxon>Endopterygota</taxon>
        <taxon>Lepidoptera</taxon>
        <taxon>Glossata</taxon>
        <taxon>Ditrysia</taxon>
        <taxon>Bombycoidea</taxon>
        <taxon>Sphingidae</taxon>
        <taxon>Sphinginae</taxon>
        <taxon>Sphingini</taxon>
        <taxon>Manduca</taxon>
    </lineage>
</organism>
<dbReference type="Proteomes" id="UP000791440">
    <property type="component" value="Unassembled WGS sequence"/>
</dbReference>
<accession>A0A921ZP09</accession>
<protein>
    <submittedName>
        <fullName evidence="1">Uncharacterized protein</fullName>
    </submittedName>
</protein>
<dbReference type="AlphaFoldDB" id="A0A921ZP09"/>